<dbReference type="Pfam" id="PF03767">
    <property type="entry name" value="Acid_phosphat_B"/>
    <property type="match status" value="1"/>
</dbReference>
<protein>
    <recommendedName>
        <fullName evidence="3">Acid phosphatase</fullName>
    </recommendedName>
</protein>
<dbReference type="PANTHER" id="PTHR31284:SF19">
    <property type="entry name" value="VEGETATIVE STORAGE PROTEIN 1-RELATED"/>
    <property type="match status" value="1"/>
</dbReference>
<keyword evidence="1" id="KW-0732">Signal</keyword>
<evidence type="ECO:0008006" key="3">
    <source>
        <dbReference type="Google" id="ProtNLM"/>
    </source>
</evidence>
<dbReference type="AlphaFoldDB" id="B7FK35"/>
<dbReference type="Gene3D" id="3.40.50.1000">
    <property type="entry name" value="HAD superfamily/HAD-like"/>
    <property type="match status" value="1"/>
</dbReference>
<dbReference type="EMBL" id="BT052453">
    <property type="protein sequence ID" value="ACJ85120.1"/>
    <property type="molecule type" value="mRNA"/>
</dbReference>
<dbReference type="SUPFAM" id="SSF56784">
    <property type="entry name" value="HAD-like"/>
    <property type="match status" value="1"/>
</dbReference>
<name>B7FK35_MEDTR</name>
<dbReference type="InterPro" id="IPR005519">
    <property type="entry name" value="Acid_phosphat_B-like"/>
</dbReference>
<evidence type="ECO:0000256" key="1">
    <source>
        <dbReference type="ARBA" id="ARBA00022729"/>
    </source>
</evidence>
<dbReference type="InterPro" id="IPR023214">
    <property type="entry name" value="HAD_sf"/>
</dbReference>
<organism evidence="2">
    <name type="scientific">Medicago truncatula</name>
    <name type="common">Barrel medic</name>
    <name type="synonym">Medicago tribuloides</name>
    <dbReference type="NCBI Taxonomy" id="3880"/>
    <lineage>
        <taxon>Eukaryota</taxon>
        <taxon>Viridiplantae</taxon>
        <taxon>Streptophyta</taxon>
        <taxon>Embryophyta</taxon>
        <taxon>Tracheophyta</taxon>
        <taxon>Spermatophyta</taxon>
        <taxon>Magnoliopsida</taxon>
        <taxon>eudicotyledons</taxon>
        <taxon>Gunneridae</taxon>
        <taxon>Pentapetalae</taxon>
        <taxon>rosids</taxon>
        <taxon>fabids</taxon>
        <taxon>Fabales</taxon>
        <taxon>Fabaceae</taxon>
        <taxon>Papilionoideae</taxon>
        <taxon>50 kb inversion clade</taxon>
        <taxon>NPAAA clade</taxon>
        <taxon>Hologalegina</taxon>
        <taxon>IRL clade</taxon>
        <taxon>Trifolieae</taxon>
        <taxon>Medicago</taxon>
    </lineage>
</organism>
<proteinExistence type="evidence at transcript level"/>
<dbReference type="ProMEX" id="B7FK35"/>
<sequence>MLVTICLVTNIELTLNLLTVKVFFYARTLNLKDGRDLWVFDIDETTLSNLPYYATHGFGVNPYNETLFNAWVDEGAAPALPETQKLYNKLVNLGVKIAFLTGRPLKQKDITAKNLKEAGYHTYEKLILKDTELYHGKTAVQYKSSERKKLEEEDGELLETVETNGVIFLEPTLVKGLSSSLILFTTLLD</sequence>
<dbReference type="PANTHER" id="PTHR31284">
    <property type="entry name" value="ACID PHOSPHATASE-LIKE PROTEIN"/>
    <property type="match status" value="1"/>
</dbReference>
<dbReference type="InterPro" id="IPR036412">
    <property type="entry name" value="HAD-like_sf"/>
</dbReference>
<accession>B7FK35</accession>
<dbReference type="ExpressionAtlas" id="B7FK35">
    <property type="expression patterns" value="differential"/>
</dbReference>
<reference evidence="2" key="1">
    <citation type="submission" date="2008-12" db="EMBL/GenBank/DDBJ databases">
        <title>Medicago truncatula full length cdna cloning project.</title>
        <authorList>
            <person name="Moskal W."/>
            <person name="Chan A."/>
            <person name="Cheung F."/>
            <person name="Xiao Y."/>
            <person name="Town C.D."/>
        </authorList>
    </citation>
    <scope>NUCLEOTIDE SEQUENCE</scope>
</reference>
<evidence type="ECO:0000313" key="2">
    <source>
        <dbReference type="EMBL" id="ACJ85120.1"/>
    </source>
</evidence>